<dbReference type="PROSITE" id="PS51257">
    <property type="entry name" value="PROKAR_LIPOPROTEIN"/>
    <property type="match status" value="1"/>
</dbReference>
<reference evidence="2 3" key="1">
    <citation type="submission" date="2020-02" db="EMBL/GenBank/DDBJ databases">
        <title>Streptomyces malaysiensis DSM14702 (JHCC583434, PFL_A843) Genome sequencing and assembly.</title>
        <authorList>
            <person name="Samborskyy M."/>
        </authorList>
    </citation>
    <scope>NUCLEOTIDE SEQUENCE [LARGE SCALE GENOMIC DNA]</scope>
    <source>
        <strain evidence="2 3">DSM 14702</strain>
    </source>
</reference>
<dbReference type="EMBL" id="JAALLH010000001">
    <property type="protein sequence ID" value="NIY67997.1"/>
    <property type="molecule type" value="Genomic_DNA"/>
</dbReference>
<sequence>MRRYVLGVLALLVAVVGCSANESSTVDEKSYRAGYNAFGGAYLPPSDGTRKEIESQCDAMLREQDLADPKYKLVREDWITGCADAVEGKDSRVESD</sequence>
<keyword evidence="1" id="KW-0732">Signal</keyword>
<protein>
    <recommendedName>
        <fullName evidence="4">Lipoprotein</fullName>
    </recommendedName>
</protein>
<evidence type="ECO:0000313" key="2">
    <source>
        <dbReference type="EMBL" id="NIY67997.1"/>
    </source>
</evidence>
<dbReference type="RefSeq" id="WP_167503114.1">
    <property type="nucleotide sequence ID" value="NZ_JAALLH010000001.1"/>
</dbReference>
<name>A0A7X5X7I6_STRMQ</name>
<evidence type="ECO:0000256" key="1">
    <source>
        <dbReference type="SAM" id="SignalP"/>
    </source>
</evidence>
<accession>A0A7X5X7I6</accession>
<evidence type="ECO:0000313" key="3">
    <source>
        <dbReference type="Proteomes" id="UP000536624"/>
    </source>
</evidence>
<dbReference type="AlphaFoldDB" id="A0A7X5X7I6"/>
<feature type="signal peptide" evidence="1">
    <location>
        <begin position="1"/>
        <end position="20"/>
    </location>
</feature>
<feature type="chain" id="PRO_5030829098" description="Lipoprotein" evidence="1">
    <location>
        <begin position="21"/>
        <end position="96"/>
    </location>
</feature>
<gene>
    <name evidence="2" type="ORF">SMALB_6074</name>
</gene>
<evidence type="ECO:0008006" key="4">
    <source>
        <dbReference type="Google" id="ProtNLM"/>
    </source>
</evidence>
<comment type="caution">
    <text evidence="2">The sequence shown here is derived from an EMBL/GenBank/DDBJ whole genome shotgun (WGS) entry which is preliminary data.</text>
</comment>
<dbReference type="Proteomes" id="UP000536624">
    <property type="component" value="Unassembled WGS sequence"/>
</dbReference>
<organism evidence="2 3">
    <name type="scientific">Streptomyces malaysiensis</name>
    <dbReference type="NCBI Taxonomy" id="92644"/>
    <lineage>
        <taxon>Bacteria</taxon>
        <taxon>Bacillati</taxon>
        <taxon>Actinomycetota</taxon>
        <taxon>Actinomycetes</taxon>
        <taxon>Kitasatosporales</taxon>
        <taxon>Streptomycetaceae</taxon>
        <taxon>Streptomyces</taxon>
        <taxon>Streptomyces violaceusniger group</taxon>
    </lineage>
</organism>
<proteinExistence type="predicted"/>